<dbReference type="SUPFAM" id="SSF50630">
    <property type="entry name" value="Acid proteases"/>
    <property type="match status" value="1"/>
</dbReference>
<name>A0A2J6RRE5_HYAVF</name>
<gene>
    <name evidence="1" type="ORF">L207DRAFT_381749</name>
</gene>
<reference evidence="1 2" key="1">
    <citation type="submission" date="2016-04" db="EMBL/GenBank/DDBJ databases">
        <title>A degradative enzymes factory behind the ericoid mycorrhizal symbiosis.</title>
        <authorList>
            <consortium name="DOE Joint Genome Institute"/>
            <person name="Martino E."/>
            <person name="Morin E."/>
            <person name="Grelet G."/>
            <person name="Kuo A."/>
            <person name="Kohler A."/>
            <person name="Daghino S."/>
            <person name="Barry K."/>
            <person name="Choi C."/>
            <person name="Cichocki N."/>
            <person name="Clum A."/>
            <person name="Copeland A."/>
            <person name="Hainaut M."/>
            <person name="Haridas S."/>
            <person name="Labutti K."/>
            <person name="Lindquist E."/>
            <person name="Lipzen A."/>
            <person name="Khouja H.-R."/>
            <person name="Murat C."/>
            <person name="Ohm R."/>
            <person name="Olson A."/>
            <person name="Spatafora J."/>
            <person name="Veneault-Fourrey C."/>
            <person name="Henrissat B."/>
            <person name="Grigoriev I."/>
            <person name="Martin F."/>
            <person name="Perotto S."/>
        </authorList>
    </citation>
    <scope>NUCLEOTIDE SEQUENCE [LARGE SCALE GENOMIC DNA]</scope>
    <source>
        <strain evidence="1 2">F</strain>
    </source>
</reference>
<evidence type="ECO:0000313" key="2">
    <source>
        <dbReference type="Proteomes" id="UP000235786"/>
    </source>
</evidence>
<dbReference type="InterPro" id="IPR021109">
    <property type="entry name" value="Peptidase_aspartic_dom_sf"/>
</dbReference>
<proteinExistence type="predicted"/>
<organism evidence="1 2">
    <name type="scientific">Hyaloscypha variabilis (strain UAMH 11265 / GT02V1 / F)</name>
    <name type="common">Meliniomyces variabilis</name>
    <dbReference type="NCBI Taxonomy" id="1149755"/>
    <lineage>
        <taxon>Eukaryota</taxon>
        <taxon>Fungi</taxon>
        <taxon>Dikarya</taxon>
        <taxon>Ascomycota</taxon>
        <taxon>Pezizomycotina</taxon>
        <taxon>Leotiomycetes</taxon>
        <taxon>Helotiales</taxon>
        <taxon>Hyaloscyphaceae</taxon>
        <taxon>Hyaloscypha</taxon>
        <taxon>Hyaloscypha variabilis</taxon>
    </lineage>
</organism>
<feature type="non-terminal residue" evidence="1">
    <location>
        <position position="381"/>
    </location>
</feature>
<dbReference type="OrthoDB" id="5361565at2759"/>
<dbReference type="STRING" id="1149755.A0A2J6RRE5"/>
<dbReference type="AlphaFoldDB" id="A0A2J6RRE5"/>
<protein>
    <recommendedName>
        <fullName evidence="3">Acid protease</fullName>
    </recommendedName>
</protein>
<dbReference type="Gene3D" id="2.40.70.10">
    <property type="entry name" value="Acid Proteases"/>
    <property type="match status" value="1"/>
</dbReference>
<evidence type="ECO:0008006" key="3">
    <source>
        <dbReference type="Google" id="ProtNLM"/>
    </source>
</evidence>
<evidence type="ECO:0000313" key="1">
    <source>
        <dbReference type="EMBL" id="PMD41084.1"/>
    </source>
</evidence>
<dbReference type="Proteomes" id="UP000235786">
    <property type="component" value="Unassembled WGS sequence"/>
</dbReference>
<accession>A0A2J6RRE5</accession>
<feature type="non-terminal residue" evidence="1">
    <location>
        <position position="1"/>
    </location>
</feature>
<keyword evidence="2" id="KW-1185">Reference proteome</keyword>
<sequence>LVCIICSLSAVANADCSAASPKPFLLPLSNCTIPPNIDFQYGVDSWGLQLIIASQNLCVVPSTVVNNTLITQTELCTQNNDGSSTVAQCISRRGGTFNDEQSSSSYSNISVQSLAPDPVWDLLGNPPFGGAGNATVQLPSGITIPDFPIALVLEGQNLNANQLGLANTSVLLHSFVSAGLSSTMSFGFLAGSQSITQPWDGHIAFGGFDAASVYGSFTNYTMTNSTVTGDRPCSLAVDVTGLTLRLPDGNEVELISSEVMPSCIEPYDNLFRFPSNVVQQFQTSIGLSNDSSLVSPQLYIVEPGIYYNTSFDASLVFTLAGGLEVVIPSHELLGPLRGIDQNGMRVLQSNVTMVNIFSGSVPLDTATLGKVFLSQASLSQL</sequence>
<dbReference type="EMBL" id="KZ613944">
    <property type="protein sequence ID" value="PMD41084.1"/>
    <property type="molecule type" value="Genomic_DNA"/>
</dbReference>